<organism evidence="7 8">
    <name type="scientific">Bondarzewia mesenterica</name>
    <dbReference type="NCBI Taxonomy" id="1095465"/>
    <lineage>
        <taxon>Eukaryota</taxon>
        <taxon>Fungi</taxon>
        <taxon>Dikarya</taxon>
        <taxon>Basidiomycota</taxon>
        <taxon>Agaricomycotina</taxon>
        <taxon>Agaricomycetes</taxon>
        <taxon>Russulales</taxon>
        <taxon>Bondarzewiaceae</taxon>
        <taxon>Bondarzewia</taxon>
    </lineage>
</organism>
<evidence type="ECO:0000256" key="3">
    <source>
        <dbReference type="ARBA" id="ARBA00022989"/>
    </source>
</evidence>
<feature type="compositionally biased region" description="Polar residues" evidence="5">
    <location>
        <begin position="367"/>
        <end position="380"/>
    </location>
</feature>
<dbReference type="EMBL" id="SGPL01000148">
    <property type="protein sequence ID" value="THH16639.1"/>
    <property type="molecule type" value="Genomic_DNA"/>
</dbReference>
<dbReference type="GO" id="GO:0071944">
    <property type="term" value="C:cell periphery"/>
    <property type="evidence" value="ECO:0007669"/>
    <property type="project" value="UniProtKB-ARBA"/>
</dbReference>
<dbReference type="OrthoDB" id="3263296at2759"/>
<keyword evidence="3 6" id="KW-1133">Transmembrane helix</keyword>
<dbReference type="GO" id="GO:0016020">
    <property type="term" value="C:membrane"/>
    <property type="evidence" value="ECO:0007669"/>
    <property type="project" value="UniProtKB-SubCell"/>
</dbReference>
<comment type="caution">
    <text evidence="7">The sequence shown here is derived from an EMBL/GenBank/DDBJ whole genome shotgun (WGS) entry which is preliminary data.</text>
</comment>
<proteinExistence type="predicted"/>
<feature type="transmembrane region" description="Helical" evidence="6">
    <location>
        <begin position="196"/>
        <end position="219"/>
    </location>
</feature>
<feature type="region of interest" description="Disordered" evidence="5">
    <location>
        <begin position="252"/>
        <end position="272"/>
    </location>
</feature>
<evidence type="ECO:0000313" key="7">
    <source>
        <dbReference type="EMBL" id="THH16639.1"/>
    </source>
</evidence>
<evidence type="ECO:0000313" key="8">
    <source>
        <dbReference type="Proteomes" id="UP000310158"/>
    </source>
</evidence>
<name>A0A4S4LVS4_9AGAM</name>
<dbReference type="PANTHER" id="PTHR15549">
    <property type="entry name" value="PAIRED IMMUNOGLOBULIN-LIKE TYPE 2 RECEPTOR"/>
    <property type="match status" value="1"/>
</dbReference>
<accession>A0A4S4LVS4</accession>
<evidence type="ECO:0000256" key="1">
    <source>
        <dbReference type="ARBA" id="ARBA00004167"/>
    </source>
</evidence>
<sequence length="645" mass="66354">MSEELRQKRRALHRQLNRRSPLVHTLDARFSPTAIYPDSGVTASLVIPSIQPISTTAPSSSSVLVQSSTSTTPVQAAPTTIATTSSSSPSIAAVLTTSTTTSSSQVVTTSSTQSTSSTSAAAAAAATTTTTTATTAATISSSSHVAAVATTQAAVTQTATWTTVVHTIGGSTVAVSSAAASASSTSTPSSATSTGAIVGGVVAAIIGTIGIVAAVVYFLRKSRNGNDNQAEISWNADDVRRQSTMLNDDIIPPSRALTYNRGAGGTGSPRPPTMIERKLTNASPAMLQRAGGNMYGGYGPAGNSGHQSFSPGEIVSPMSPPPTATSANPFITPYDTPMASPVRSIGSPYSSGAPYADPAPPQAAFMRQSSTSYVTRQNSVGGAPFSPVSPMSPGTTGYDTEDPHYVDLSRSSVTPFQAAQYEEISRKLGAPAPGSLALGPVNEESNLPYPGTAVTSDTAIAPSPACPHTLYSIGLTLRDSDTSVAGPPVPTKEDNGNAAAARVSANITDADMEADAQELEFPAPPAALHHARIDSTPPVLPEIALQNRSFSPVSYDFPLPVSARSSPSPFRTQFGDVRAPPPVAVLNKSSPLATAVPVQAPQPEIQPAEAPRRDIRAEGTQIQTEKRPDTMYSAIYDEEDAYGGI</sequence>
<keyword evidence="8" id="KW-1185">Reference proteome</keyword>
<comment type="subcellular location">
    <subcellularLocation>
        <location evidence="1">Membrane</location>
        <topology evidence="1">Single-pass membrane protein</topology>
    </subcellularLocation>
</comment>
<keyword evidence="2 6" id="KW-0812">Transmembrane</keyword>
<protein>
    <submittedName>
        <fullName evidence="7">Uncharacterized protein</fullName>
    </submittedName>
</protein>
<dbReference type="InterPro" id="IPR051694">
    <property type="entry name" value="Immunoregulatory_rcpt-like"/>
</dbReference>
<feature type="region of interest" description="Disordered" evidence="5">
    <location>
        <begin position="299"/>
        <end position="329"/>
    </location>
</feature>
<keyword evidence="4 6" id="KW-0472">Membrane</keyword>
<gene>
    <name evidence="7" type="ORF">EW146_g4042</name>
</gene>
<dbReference type="Proteomes" id="UP000310158">
    <property type="component" value="Unassembled WGS sequence"/>
</dbReference>
<evidence type="ECO:0000256" key="6">
    <source>
        <dbReference type="SAM" id="Phobius"/>
    </source>
</evidence>
<feature type="region of interest" description="Disordered" evidence="5">
    <location>
        <begin position="598"/>
        <end position="629"/>
    </location>
</feature>
<evidence type="ECO:0000256" key="4">
    <source>
        <dbReference type="ARBA" id="ARBA00023136"/>
    </source>
</evidence>
<reference evidence="7 8" key="1">
    <citation type="submission" date="2019-02" db="EMBL/GenBank/DDBJ databases">
        <title>Genome sequencing of the rare red list fungi Bondarzewia mesenterica.</title>
        <authorList>
            <person name="Buettner E."/>
            <person name="Kellner H."/>
        </authorList>
    </citation>
    <scope>NUCLEOTIDE SEQUENCE [LARGE SCALE GENOMIC DNA]</scope>
    <source>
        <strain evidence="7 8">DSM 108281</strain>
    </source>
</reference>
<feature type="region of interest" description="Disordered" evidence="5">
    <location>
        <begin position="366"/>
        <end position="403"/>
    </location>
</feature>
<dbReference type="AlphaFoldDB" id="A0A4S4LVS4"/>
<feature type="compositionally biased region" description="Low complexity" evidence="5">
    <location>
        <begin position="598"/>
        <end position="609"/>
    </location>
</feature>
<evidence type="ECO:0000256" key="2">
    <source>
        <dbReference type="ARBA" id="ARBA00022692"/>
    </source>
</evidence>
<evidence type="ECO:0000256" key="5">
    <source>
        <dbReference type="SAM" id="MobiDB-lite"/>
    </source>
</evidence>